<dbReference type="AlphaFoldDB" id="A0A7E4UPL7"/>
<evidence type="ECO:0000256" key="2">
    <source>
        <dbReference type="ARBA" id="ARBA00006653"/>
    </source>
</evidence>
<evidence type="ECO:0000256" key="5">
    <source>
        <dbReference type="ARBA" id="ARBA00022927"/>
    </source>
</evidence>
<evidence type="ECO:0000256" key="4">
    <source>
        <dbReference type="ARBA" id="ARBA00022448"/>
    </source>
</evidence>
<keyword evidence="9" id="KW-1185">Reference proteome</keyword>
<dbReference type="GO" id="GO:0017119">
    <property type="term" value="C:Golgi transport complex"/>
    <property type="evidence" value="ECO:0007669"/>
    <property type="project" value="InterPro"/>
</dbReference>
<feature type="region of interest" description="Disordered" evidence="8">
    <location>
        <begin position="743"/>
        <end position="769"/>
    </location>
</feature>
<proteinExistence type="inferred from homology"/>
<protein>
    <recommendedName>
        <fullName evidence="3">Conserved oligomeric Golgi complex subunit 1</fullName>
    </recommendedName>
</protein>
<keyword evidence="4" id="KW-0813">Transport</keyword>
<evidence type="ECO:0000313" key="9">
    <source>
        <dbReference type="Proteomes" id="UP000492821"/>
    </source>
</evidence>
<keyword evidence="7" id="KW-0472">Membrane</keyword>
<comment type="similarity">
    <text evidence="2">Belongs to the COG1 family.</text>
</comment>
<dbReference type="PANTHER" id="PTHR31658:SF0">
    <property type="entry name" value="CONSERVED OLIGOMERIC GOLGI COMPLEX SUBUNIT 1"/>
    <property type="match status" value="1"/>
</dbReference>
<organism evidence="9 10">
    <name type="scientific">Panagrellus redivivus</name>
    <name type="common">Microworm</name>
    <dbReference type="NCBI Taxonomy" id="6233"/>
    <lineage>
        <taxon>Eukaryota</taxon>
        <taxon>Metazoa</taxon>
        <taxon>Ecdysozoa</taxon>
        <taxon>Nematoda</taxon>
        <taxon>Chromadorea</taxon>
        <taxon>Rhabditida</taxon>
        <taxon>Tylenchina</taxon>
        <taxon>Panagrolaimomorpha</taxon>
        <taxon>Panagrolaimoidea</taxon>
        <taxon>Panagrolaimidae</taxon>
        <taxon>Panagrellus</taxon>
    </lineage>
</organism>
<keyword evidence="6" id="KW-0333">Golgi apparatus</keyword>
<dbReference type="GO" id="GO:0000139">
    <property type="term" value="C:Golgi membrane"/>
    <property type="evidence" value="ECO:0007669"/>
    <property type="project" value="UniProtKB-SubCell"/>
</dbReference>
<reference evidence="10" key="2">
    <citation type="submission" date="2020-10" db="UniProtKB">
        <authorList>
            <consortium name="WormBaseParasite"/>
        </authorList>
    </citation>
    <scope>IDENTIFICATION</scope>
</reference>
<evidence type="ECO:0000313" key="10">
    <source>
        <dbReference type="WBParaSite" id="Pan_g11278.t1"/>
    </source>
</evidence>
<dbReference type="PANTHER" id="PTHR31658">
    <property type="entry name" value="CONSERVED OLIGOMERIC GOLGI COMPLEX SUBUNIT 1"/>
    <property type="match status" value="1"/>
</dbReference>
<evidence type="ECO:0000256" key="3">
    <source>
        <dbReference type="ARBA" id="ARBA00020978"/>
    </source>
</evidence>
<comment type="subcellular location">
    <subcellularLocation>
        <location evidence="1">Golgi apparatus membrane</location>
        <topology evidence="1">Peripheral membrane protein</topology>
    </subcellularLocation>
</comment>
<dbReference type="Proteomes" id="UP000492821">
    <property type="component" value="Unassembled WGS sequence"/>
</dbReference>
<evidence type="ECO:0000256" key="6">
    <source>
        <dbReference type="ARBA" id="ARBA00023034"/>
    </source>
</evidence>
<evidence type="ECO:0000256" key="1">
    <source>
        <dbReference type="ARBA" id="ARBA00004395"/>
    </source>
</evidence>
<keyword evidence="5" id="KW-0653">Protein transport</keyword>
<dbReference type="WBParaSite" id="Pan_g11278.t1">
    <property type="protein sequence ID" value="Pan_g11278.t1"/>
    <property type="gene ID" value="Pan_g11278"/>
</dbReference>
<evidence type="ECO:0000256" key="8">
    <source>
        <dbReference type="SAM" id="MobiDB-lite"/>
    </source>
</evidence>
<evidence type="ECO:0000256" key="7">
    <source>
        <dbReference type="ARBA" id="ARBA00023136"/>
    </source>
</evidence>
<accession>A0A7E4UPL7</accession>
<sequence length="800" mass="88672">MDVERLMRDLTIDQLQNIQESLSKQTEEKREELRKMVGRRYRDVLDASKTVKRLTEVAGELAVKMETIRTVTKTATWTPPPKLPVKTETIIRYGLLQKLVPLLNDKTDGLSDVFALVLAENLHRGVSIEAADFASAGVVLASPLKSIGQLLIQHRLSLLDRLQHTLGDDTDWQSVSGLLVAIALLKQYSLEELLEVYLRARKAHIAKTLENCSTLLSVIEEMKKTVECVDDVFGRGAAICSALAVVTEPGWCPDQIMTVVQFQVSDYSKQLRAEIARVNGSYSKSKAQLSEEFVEKQATAWIEALCGSLETRLRSMASFFEKTADIVDFVVAVDDIFGTPWPCVASNSAVYNQLFGSSLLDRFKALTKIEVSALERQLREKAVHASMTNQPSLFQRRGTRFDALIASGVSQELHDAIEGVFEVLSGIIASTSKYVSIGKEADKDSLQTTLAEAALDLTKRLTEEAEREAPEGDVRNFWLTRFRLFLALVQHEPAVLCQCMGRNTEAIIGCNKLLHTAAEKSLCNFMDAFIAETVAQSKISLMPEYVASPVKFLDLAQEVEKHKLAETDATTIEIPTQLSRFYFAFLYSICAKTNTYAVAHLFTRNVTTHVSKVLGQILAKSLIEAATKAATDVPMILAQVLFDAKTLFFMFMDPGLLEAVKIVEEKLDPINRAVLVEPLTKNAKLYVQRTTMLFGQLQVEPITASGQPADLPDSYTSLIDITPFITNIPRLPLIPGMSVIEQQTSPEDAKRKKKAAARQAPKNEGTLPHASSDAVIGSLLGAKQNISSLYDKFSTNWFKN</sequence>
<dbReference type="GO" id="GO:0015031">
    <property type="term" value="P:protein transport"/>
    <property type="evidence" value="ECO:0007669"/>
    <property type="project" value="UniProtKB-KW"/>
</dbReference>
<name>A0A7E4UPL7_PANRE</name>
<reference evidence="9" key="1">
    <citation type="journal article" date="2013" name="Genetics">
        <title>The draft genome and transcriptome of Panagrellus redivivus are shaped by the harsh demands of a free-living lifestyle.</title>
        <authorList>
            <person name="Srinivasan J."/>
            <person name="Dillman A.R."/>
            <person name="Macchietto M.G."/>
            <person name="Heikkinen L."/>
            <person name="Lakso M."/>
            <person name="Fracchia K.M."/>
            <person name="Antoshechkin I."/>
            <person name="Mortazavi A."/>
            <person name="Wong G."/>
            <person name="Sternberg P.W."/>
        </authorList>
    </citation>
    <scope>NUCLEOTIDE SEQUENCE [LARGE SCALE GENOMIC DNA]</scope>
    <source>
        <strain evidence="9">MT8872</strain>
    </source>
</reference>
<dbReference type="InterPro" id="IPR033370">
    <property type="entry name" value="COG1"/>
</dbReference>
<dbReference type="Pfam" id="PF08700">
    <property type="entry name" value="VPS51_Exo84_N"/>
    <property type="match status" value="1"/>
</dbReference>
<dbReference type="GO" id="GO:0006891">
    <property type="term" value="P:intra-Golgi vesicle-mediated transport"/>
    <property type="evidence" value="ECO:0007669"/>
    <property type="project" value="InterPro"/>
</dbReference>